<feature type="compositionally biased region" description="Basic and acidic residues" evidence="2">
    <location>
        <begin position="3894"/>
        <end position="3906"/>
    </location>
</feature>
<feature type="region of interest" description="Disordered" evidence="2">
    <location>
        <begin position="86"/>
        <end position="126"/>
    </location>
</feature>
<dbReference type="GeneTree" id="ENSGT00730000111007"/>
<accession>A0A3Q2PTX6</accession>
<keyword evidence="3" id="KW-0812">Transmembrane</keyword>
<feature type="compositionally biased region" description="Basic and acidic residues" evidence="2">
    <location>
        <begin position="3551"/>
        <end position="3565"/>
    </location>
</feature>
<organism evidence="4 5">
    <name type="scientific">Fundulus heteroclitus</name>
    <name type="common">Killifish</name>
    <name type="synonym">Mummichog</name>
    <dbReference type="NCBI Taxonomy" id="8078"/>
    <lineage>
        <taxon>Eukaryota</taxon>
        <taxon>Metazoa</taxon>
        <taxon>Chordata</taxon>
        <taxon>Craniata</taxon>
        <taxon>Vertebrata</taxon>
        <taxon>Euteleostomi</taxon>
        <taxon>Actinopterygii</taxon>
        <taxon>Neopterygii</taxon>
        <taxon>Teleostei</taxon>
        <taxon>Neoteleostei</taxon>
        <taxon>Acanthomorphata</taxon>
        <taxon>Ovalentaria</taxon>
        <taxon>Atherinomorphae</taxon>
        <taxon>Cyprinodontiformes</taxon>
        <taxon>Fundulidae</taxon>
        <taxon>Fundulus</taxon>
    </lineage>
</organism>
<feature type="compositionally biased region" description="Basic and acidic residues" evidence="2">
    <location>
        <begin position="1083"/>
        <end position="1108"/>
    </location>
</feature>
<feature type="coiled-coil region" evidence="1">
    <location>
        <begin position="2417"/>
        <end position="2760"/>
    </location>
</feature>
<feature type="coiled-coil region" evidence="1">
    <location>
        <begin position="3957"/>
        <end position="4034"/>
    </location>
</feature>
<evidence type="ECO:0000256" key="2">
    <source>
        <dbReference type="SAM" id="MobiDB-lite"/>
    </source>
</evidence>
<feature type="region of interest" description="Disordered" evidence="2">
    <location>
        <begin position="3023"/>
        <end position="3068"/>
    </location>
</feature>
<feature type="coiled-coil region" evidence="1">
    <location>
        <begin position="1387"/>
        <end position="1628"/>
    </location>
</feature>
<sequence>MLKWLSGEEGESGPAGPGSPRSAAEPPEVPVEEMAERLGQTEQLVAQLKDMIREKDAALRSKDDQLKVEKEACEAKLSKLRLQNKAKVRSLTSQLEELKRRQGEPGTPTHSKKGSSEGGGEQASRGKIVLLKKKLEELEQQLALKDGELENKRKELELQRQRGEEMDAMLTEKDKRLSEKEAYIIHLQTGLAGDPLITAAPPQPLEVGGEMQELQRLVQSLTRKVEEAEERYSLLLEQTDSLKGLLASEKEQYSQKESMYQQNIQTFKDIIIQKDNQLMEVNQMHEQELFRLAAKSDASADLEQLLKALKQKLHEKEEVLLGKTQVIDVLQGEVDGRDQQIKELTERLHRLQVERESLGSKMEAEKHVMRAQLRDLMEKHQAEVQRLSEQHQSQMDRVQQDLLGQLEALRNAPPAAAAPPPPRISEEAPGVGNPASVQRMAELEAQAKQKTEEASRSEAKFLKIKAWSKSRIRQLEEELKKSQAGGAPPDLVALRGRITALEEEREENQWKLEHYEELRAKSEMLEAKLVLYEEQQTTLQAELEQFTKRAASQASESGSADDTQSQVLEWQEMVAEAVSARDRAREEKAAMSLRISHMEEEREALATRQQELEEELAQARGLGRHGAKKLAAPAHRSLQEDFEFDGQASFQDPRSPSDSTAPMEGENMGGWWPEYSTPDTDGLRSVVEELELERNQLQEQILSLEERCQDLEDRLQLQARIEALQVTFDVGEEERPCWFSQNETERLQNQLASVRSQQSRDAEKHQLLVNSLNEQLKGLTDTQESLESSLIEKETTLAKTSEKLELIDSLRETLSQQEVQVKELSDKLLQTEHSLEDVTRRCSSAEKQCSELKCEAADLLQKQSVLKEKAQKQEVTIERLQAELDQSSEELDKLNSAHLEERAQLIHDLQSCEREIDSLKDVLLEKDREMASLAGNMAEYAEQVGALKQEVKLKEESLIQVEEALRKAEREAAVIRDSQSSDQQTLNGKITELVGALRDAETELQRTKEEREAKAGEVEHLLKQAEGDKKTMQELRGEIQKHAASQRNHLSECETLISSLKDQLTRSAQKLQESEAKVLQLQDESKSSEKLRQELKDQGEEHETQLKSFKEEQNKLLAQVQGLARKLEEQTQSEAQIKQRMQEKLEAIRSLEDQVQTADQRVRDERQTFASEKERLSKELKNQSESVSKLEQILKSTETQKRELEVRLEGLELQERQLDELRERLASALQLDGSLEEQVQLLQEQRDGLLQQVTEQTRSVSEVAALRDALQAKVSALETQLSESSSVIQGLQREKEDLNQVMEQSTHSSSELLLAKTNECSRLLQTLREREEEVEERQRAAADLQAKLEETLSLLRQQESSLKSAVTERDTLLQQKEEEGCKLRRDIQIQREDESRLRAEAQSLEEELSELRRQLSGQRETCRTHKDELEERNQAVKALQDQISVCGENARRLESEAETRKAELDRLNSRLQALGEEKQELRVACESKEKELSELTEQLKGSAELNAEVRSQVAGLTEENRRLQEELGENVRRVSELRAERNSLQEKASSLQRQVSERQRTIGALTEENQELKKVLEQSERSSSAGLLEKTDQCARLAKTLQEKEEHLRSLQETTSEQRAQLEARQNQLLPLQDTVAMLQEQGSVLKSALVEKDSALTQKAEECAVHRKELLKLREEAESLRRETSEVRQQLEQRERAAQELSADSLAQRDELQRRRLQLGAANESAARMEAEIRSLKASVQKASAEATDLRDGVRALGEQNARLQSELQDTASELTASRQLVGSLRAELSEVRSAAREKEENLEGAAQQLDEQLKRSRDHNVALQQRLSELEETASRLRGQVENLTSENEEHQSRSAAAAAAAAAAQDLGSRLQAKQAECESLKERISHLEESVSKLSSSARVQASVAERLRTALEEKEAALLERATSAEAAQRRADEASLFRAQFAESAETASQLQSRVQLLSAESEGLRRSAEETRSAFDNLQEKYAGNLEELQAVRKLLSERTEEAAHLRASSQEQEAARSAVDALRKEALVMRERLDRSEALNSSLSREKDEALASRQASVTQLTVEIQRLKSQHLQVAEQMSALSENLEQREMALHAINNQCGAQAKQAAQLLSQIQSLEEALRLSQEELRRLQGEAGGVRAEKEALEQSRRQELQEMTAEKRSLQAEVSARDEELCELKENVQKVEQILQDSEKEWLSLLDREKQDKRLLAEQLEGVRAEMKAKDVKVSALKEDLDGLQERLAEAAAAVLQGSHQLSAKESEASASRLQLEGVLASIQEKEDENRSLQRSLAAVGDELRKIVARNDTERDPLDGSAAVNEAKSSLQDLIKQVQESHQAEIDALKRELAEGCARLQMLRSNEEKEQDSVAGLEARLHAEVQKSTWLQAELRARDEQLSCVSLRVSQQKELLSSLSQQLKEKDASIAQLIQAASNERLKLVEENGSLSARLEDLERARQEEQRSRLQTENSERLRLAQEAEHLQKQLAAACKEKEAMKKKLQAALVVRKDLLRRIDEYERQKEEGENNKMDALQERLDEMKQTYEEKISVLEAELLGHRAGSERAVEQLESEKQMLQDSLKEKEACLKEALQKVSEKNSEIEQLQSRAEDFDRDRNLLTQKLEELQEEIKSCKDQTREESSSAAADVQKELDQLRAEKATLQRKAQAALLARKETLKKAQEKEKKLSELTDQHQALLEQHRLQTDELDRLRQTSVSHLDEGSSLRRLVQEKETSLLALQTQLEALRSRCESLSAEVADRDRAFSLMEARAADLTAALQSDLQKAQAGRQENQALLDKTATLEARLEEEERANEEKLDLLTRERDAALERSRQLRAELDEAVALVSQKTFEYSTMQKTLTETEQEKDALAREAEEARLNLAEIQQQVGLLERDKGNVDRLLSELGAEPPTAKPQNVDASSCRCAENYEATLKEKDDALSAYQGQLSEKDQLIASLELQVLQRVKTHEAAVEKMKTEAEGLQRAQEDNAKMNDLDNQAKLLTRKLQAALLSRKELMKENASLKEEAEELRARREATEAERSELKATASRLTRQNADLEGSASSAAKERDALAAEVERVLNDNRSLSAACGSLKLTIESITQQKQAFSCQLESLKDSQTEELSRWRSKHAELKQEYESLLQAYENVSSEMDKMRQLLEGARRERQEALRRIHEQESQREVLERRAQEAEEEKERIKERMLQVENLEAENQNLRTRLSELNGNHEEEEEVRQLEAQVSQLREKLAEIQAENVRLAGKLEAASRSLEEEEERLESNENDMQAKLDEALGLNESLTAQIEAQKAELSAQLEVSSMLEKEKADLSGRLKAAQSDLEQELGRKDEAIQELRAVVDKHRQESISLSEKVRILEDDKSLLQEELESTQETSDKVKNENEYLETVILKNSERIDELTETAKVLQSRGDQLAARLAASGEAGERVRREKEQEQLKLVREFEEKLKTVQRGSEGSKNVKRELQELLKEKHQEINQLQQNCIRYQELILDLESSLKSSRSTCERLETELKKNSEKTSASEERSERLESELVGARKLLREAEEKTSGVESERDRLALQASRNNKQLEETKASRDAEETRRRSFMHDQLQRQLEELSGLREEESRRVDELLQQLDSKDLQIGALTRAAESSEAKLCALTSTPHGADASRLWDDSYQKSLRQKDAQLQEQGSATARLREELRGKDKELSELRVAKLRLERTLNEYSVAAAAHQRQMFIVGATNAELSESSELMAAQMEDLRGRVENLERERRDLSQRLADREDEVSRLQPRLQQVEALNADSAAQLQLLQTQRDKTQADLEKQLGISLQLRTLLQGKDAEISSLLSCKDGQMSGYLEQLQANHRNQVSVYEDRLTSARYQRDRLDKEVGALQAKLKSLEFQASRSAQEKQQMEARTESLKNSMVSLQSEHERLTSEYRELEAKSRLGSKDNGGASYGEGGASKGFKHEVRKLLHQMDDLNSENAMLRAQLVRYREDLNQVLSLKENQVKVLLHKQQDVIKSLETQKAAAEKLLRDSQLELQEKREESRAVLMENAELKGKVSRLEAERETTDEGRVIASLQDAVAAKASDCNQLQQKLLSQRAAMDELRSRMQQLESETDRKLAEAEDKYNAELDAMEREVELMRTEREAADQRVVVLAKEFLDLEQQLAEERSHGKDVKAQNESLGGAMAALQNDRDQLIEDFKTLRNRYDEELRLSQVALNKVERSLQDASSELAGFAKERDVLLLKLKAVESREAHGELSRLLDELSKALSEKERELKRLALENGAYSRQMSAFSRSMASLQNDRDRLMDELACARGVAGSSQGSGPGRVLTPDTEKEKALEDENDGLVKNMKADELHPSAHSKVGNHHENTADLRSEAERNEPLPIKKETAVLAGQSGPQEAASRLEAEKMQLHRDLQRCVYEIQQRDQYLQQLNTKLQQAVEEKAAAAAQLRAVSQTLRDTQNRCHWLETQIQGQQGSAHAEVAPGAPQERSNDSVVQAAEASRLRERLLEAELSLADERARREAAEEALRLAEDRAKSGGSGLSRDNQRDFSIEMDTEEEWEALSLNPNQPLITRKVKGGMVACRRWLRGRSLYFSRLLTSRARSRYLFLAYLLTIHVAVLMCLTGAW</sequence>
<keyword evidence="3" id="KW-1133">Transmembrane helix</keyword>
<evidence type="ECO:0000256" key="1">
    <source>
        <dbReference type="SAM" id="Coils"/>
    </source>
</evidence>
<keyword evidence="3" id="KW-0472">Membrane</keyword>
<feature type="coiled-coil region" evidence="1">
    <location>
        <begin position="4416"/>
        <end position="4450"/>
    </location>
</feature>
<dbReference type="STRING" id="8078.ENSFHEP00000016507"/>
<feature type="coiled-coil region" evidence="1">
    <location>
        <begin position="2013"/>
        <end position="2047"/>
    </location>
</feature>
<feature type="coiled-coil region" evidence="1">
    <location>
        <begin position="2073"/>
        <end position="2181"/>
    </location>
</feature>
<keyword evidence="1" id="KW-0175">Coiled coil</keyword>
<evidence type="ECO:0000256" key="3">
    <source>
        <dbReference type="SAM" id="Phobius"/>
    </source>
</evidence>
<dbReference type="Ensembl" id="ENSFHET00000024926.1">
    <property type="protein sequence ID" value="ENSFHEP00000016507.1"/>
    <property type="gene ID" value="ENSFHEG00000018205.1"/>
</dbReference>
<feature type="compositionally biased region" description="Low complexity" evidence="2">
    <location>
        <begin position="12"/>
        <end position="26"/>
    </location>
</feature>
<feature type="coiled-coil region" evidence="1">
    <location>
        <begin position="581"/>
        <end position="622"/>
    </location>
</feature>
<dbReference type="Proteomes" id="UP000265000">
    <property type="component" value="Unplaced"/>
</dbReference>
<feature type="coiled-coil region" evidence="1">
    <location>
        <begin position="3099"/>
        <end position="3427"/>
    </location>
</feature>
<feature type="region of interest" description="Disordered" evidence="2">
    <location>
        <begin position="4348"/>
        <end position="4377"/>
    </location>
</feature>
<dbReference type="GO" id="GO:0005794">
    <property type="term" value="C:Golgi apparatus"/>
    <property type="evidence" value="ECO:0007669"/>
    <property type="project" value="InterPro"/>
</dbReference>
<dbReference type="PANTHER" id="PTHR18887">
    <property type="entry name" value="GOLGI-ASSOCIATED PROTEIN GCP360-RELATED"/>
    <property type="match status" value="1"/>
</dbReference>
<dbReference type="Gene3D" id="1.10.287.1490">
    <property type="match status" value="3"/>
</dbReference>
<feature type="coiled-coil region" evidence="1">
    <location>
        <begin position="1274"/>
        <end position="1361"/>
    </location>
</feature>
<feature type="compositionally biased region" description="Basic and acidic residues" evidence="2">
    <location>
        <begin position="3574"/>
        <end position="3597"/>
    </location>
</feature>
<feature type="region of interest" description="Disordered" evidence="2">
    <location>
        <begin position="1079"/>
        <end position="1108"/>
    </location>
</feature>
<feature type="coiled-coil region" evidence="1">
    <location>
        <begin position="4178"/>
        <end position="4309"/>
    </location>
</feature>
<feature type="compositionally biased region" description="Basic and acidic residues" evidence="2">
    <location>
        <begin position="4358"/>
        <end position="4377"/>
    </location>
</feature>
<feature type="region of interest" description="Disordered" evidence="2">
    <location>
        <begin position="1"/>
        <end position="41"/>
    </location>
</feature>
<feature type="compositionally biased region" description="Polar residues" evidence="2">
    <location>
        <begin position="648"/>
        <end position="660"/>
    </location>
</feature>
<evidence type="ECO:0000313" key="5">
    <source>
        <dbReference type="Proteomes" id="UP000265000"/>
    </source>
</evidence>
<feature type="region of interest" description="Disordered" evidence="2">
    <location>
        <begin position="412"/>
        <end position="434"/>
    </location>
</feature>
<name>A0A3Q2PTX6_FUNHE</name>
<protein>
    <submittedName>
        <fullName evidence="4">Golgin subfamily B member 1-like</fullName>
    </submittedName>
</protein>
<feature type="region of interest" description="Disordered" evidence="2">
    <location>
        <begin position="4309"/>
        <end position="4331"/>
    </location>
</feature>
<feature type="coiled-coil region" evidence="1">
    <location>
        <begin position="498"/>
        <end position="549"/>
    </location>
</feature>
<dbReference type="PANTHER" id="PTHR18887:SF4">
    <property type="entry name" value="GOLGIN SUBFAMILY B MEMBER 1-LIKE"/>
    <property type="match status" value="1"/>
</dbReference>
<feature type="coiled-coil region" evidence="1">
    <location>
        <begin position="3738"/>
        <end position="3800"/>
    </location>
</feature>
<feature type="coiled-coil region" evidence="1">
    <location>
        <begin position="292"/>
        <end position="397"/>
    </location>
</feature>
<feature type="coiled-coil region" evidence="1">
    <location>
        <begin position="4065"/>
        <end position="4142"/>
    </location>
</feature>
<reference evidence="4" key="2">
    <citation type="submission" date="2025-09" db="UniProtKB">
        <authorList>
            <consortium name="Ensembl"/>
        </authorList>
    </citation>
    <scope>IDENTIFICATION</scope>
</reference>
<feature type="region of interest" description="Disordered" evidence="2">
    <location>
        <begin position="646"/>
        <end position="680"/>
    </location>
</feature>
<keyword evidence="5" id="KW-1185">Reference proteome</keyword>
<proteinExistence type="predicted"/>
<feature type="coiled-coil region" evidence="1">
    <location>
        <begin position="680"/>
        <end position="721"/>
    </location>
</feature>
<feature type="coiled-coil region" evidence="1">
    <location>
        <begin position="2207"/>
        <end position="2381"/>
    </location>
</feature>
<feature type="coiled-coil region" evidence="1">
    <location>
        <begin position="4495"/>
        <end position="4529"/>
    </location>
</feature>
<dbReference type="InterPro" id="IPR026202">
    <property type="entry name" value="GOLGB1"/>
</dbReference>
<evidence type="ECO:0000313" key="4">
    <source>
        <dbReference type="Ensembl" id="ENSFHEP00000016507.1"/>
    </source>
</evidence>
<feature type="region of interest" description="Disordered" evidence="2">
    <location>
        <begin position="3551"/>
        <end position="3597"/>
    </location>
</feature>
<reference evidence="4" key="1">
    <citation type="submission" date="2025-08" db="UniProtKB">
        <authorList>
            <consortium name="Ensembl"/>
        </authorList>
    </citation>
    <scope>IDENTIFICATION</scope>
</reference>
<feature type="region of interest" description="Disordered" evidence="2">
    <location>
        <begin position="4466"/>
        <end position="4489"/>
    </location>
</feature>
<feature type="region of interest" description="Disordered" evidence="2">
    <location>
        <begin position="3516"/>
        <end position="3538"/>
    </location>
</feature>
<feature type="coiled-coil region" evidence="1">
    <location>
        <begin position="1657"/>
        <end position="1901"/>
    </location>
</feature>
<feature type="region of interest" description="Disordered" evidence="2">
    <location>
        <begin position="3930"/>
        <end position="3950"/>
    </location>
</feature>
<feature type="transmembrane region" description="Helical" evidence="3">
    <location>
        <begin position="4601"/>
        <end position="4621"/>
    </location>
</feature>
<feature type="compositionally biased region" description="Basic and acidic residues" evidence="2">
    <location>
        <begin position="3023"/>
        <end position="3046"/>
    </location>
</feature>
<feature type="coiled-coil region" evidence="1">
    <location>
        <begin position="2796"/>
        <end position="2897"/>
    </location>
</feature>
<feature type="coiled-coil region" evidence="1">
    <location>
        <begin position="211"/>
        <end position="238"/>
    </location>
</feature>
<feature type="region of interest" description="Disordered" evidence="2">
    <location>
        <begin position="3890"/>
        <end position="3911"/>
    </location>
</feature>